<dbReference type="RefSeq" id="WP_085363826.1">
    <property type="nucleotide sequence ID" value="NZ_LT906434.1"/>
</dbReference>
<dbReference type="KEGG" id="nzo:SAMEA4504057_1229"/>
<evidence type="ECO:0000313" key="1">
    <source>
        <dbReference type="EMBL" id="SNU79723.1"/>
    </source>
</evidence>
<dbReference type="AlphaFoldDB" id="A0AB38DQT9"/>
<proteinExistence type="predicted"/>
<evidence type="ECO:0000313" key="2">
    <source>
        <dbReference type="Proteomes" id="UP000215033"/>
    </source>
</evidence>
<dbReference type="Proteomes" id="UP000215033">
    <property type="component" value="Chromosome 1"/>
</dbReference>
<dbReference type="EMBL" id="LT906434">
    <property type="protein sequence ID" value="SNU79723.1"/>
    <property type="molecule type" value="Genomic_DNA"/>
</dbReference>
<gene>
    <name evidence="1" type="ORF">SAMEA4504057_01229</name>
</gene>
<sequence>MKNILYKYKPYTTRLCFFKINFEELINLYQKRCMELARIWEQTVKITPLCKHINFLEKIDHLNPRSVGFPNKYLLSETQSDWCLYMDNRYSGTDITSQPPFLAGQWKIQLINLYLEPDYGKDQYGSVMFYWMDGAKSVSDYEFQHRTIMVHKEGNRVDFEQSGAPFTFENTANYEKRLKKDRLTVEMVEEYCGHFGIHLFDLDFYKGRSVIFSTE</sequence>
<organism evidence="1 2">
    <name type="scientific">Neisseria zoodegmatis</name>
    <dbReference type="NCBI Taxonomy" id="326523"/>
    <lineage>
        <taxon>Bacteria</taxon>
        <taxon>Pseudomonadati</taxon>
        <taxon>Pseudomonadota</taxon>
        <taxon>Betaproteobacteria</taxon>
        <taxon>Neisseriales</taxon>
        <taxon>Neisseriaceae</taxon>
        <taxon>Neisseria</taxon>
    </lineage>
</organism>
<name>A0AB38DQT9_9NEIS</name>
<accession>A0AB38DQT9</accession>
<reference evidence="1 2" key="1">
    <citation type="submission" date="2017-06" db="EMBL/GenBank/DDBJ databases">
        <authorList>
            <consortium name="Pathogen Informatics"/>
        </authorList>
    </citation>
    <scope>NUCLEOTIDE SEQUENCE [LARGE SCALE GENOMIC DNA]</scope>
    <source>
        <strain evidence="1 2">NCTC12230</strain>
    </source>
</reference>
<protein>
    <submittedName>
        <fullName evidence="1">Uncharacterized protein</fullName>
    </submittedName>
</protein>